<protein>
    <recommendedName>
        <fullName evidence="2">Retrotransposon gag domain-containing protein</fullName>
    </recommendedName>
</protein>
<feature type="region of interest" description="Disordered" evidence="1">
    <location>
        <begin position="54"/>
        <end position="104"/>
    </location>
</feature>
<sequence length="354" mass="40678">MMSHRSDSSPKGKADNSSFVLQAMQQQFERLNFVLGEVRDRMDHQEVAIRNLQGGRDRRRRETRVENEYENEGDGEDEEDLASEVGSGRHRRVRRERGHEGNLRGSGWCRSKPWEHQNENTIFPRDLYQKLQNLTQGSRSVEDYHKEMEVAMIRANVEEDREATMARFFSGLNRDIANVIELQHYVEIEDMVHMAMKVERQLKGKGTANYISVFNTIWKSKWDRNDPAEAKRKTEPPKGKDEGTSNKPKVMIMRDNGEVMTESEDDSDGMPELVDANDDDGVVYLVTGESLVARRAFNTHIKVDDAEQQRENIFHIRCHVNNKVCSMIIDGGSCTNVASAILVEKLNLLTLKHS</sequence>
<accession>A0A2N9EN61</accession>
<reference evidence="3" key="1">
    <citation type="submission" date="2018-02" db="EMBL/GenBank/DDBJ databases">
        <authorList>
            <person name="Cohen D.B."/>
            <person name="Kent A.D."/>
        </authorList>
    </citation>
    <scope>NUCLEOTIDE SEQUENCE</scope>
</reference>
<evidence type="ECO:0000256" key="1">
    <source>
        <dbReference type="SAM" id="MobiDB-lite"/>
    </source>
</evidence>
<feature type="region of interest" description="Disordered" evidence="1">
    <location>
        <begin position="225"/>
        <end position="252"/>
    </location>
</feature>
<dbReference type="EMBL" id="OIVN01000207">
    <property type="protein sequence ID" value="SPC76248.1"/>
    <property type="molecule type" value="Genomic_DNA"/>
</dbReference>
<organism evidence="3">
    <name type="scientific">Fagus sylvatica</name>
    <name type="common">Beechnut</name>
    <dbReference type="NCBI Taxonomy" id="28930"/>
    <lineage>
        <taxon>Eukaryota</taxon>
        <taxon>Viridiplantae</taxon>
        <taxon>Streptophyta</taxon>
        <taxon>Embryophyta</taxon>
        <taxon>Tracheophyta</taxon>
        <taxon>Spermatophyta</taxon>
        <taxon>Magnoliopsida</taxon>
        <taxon>eudicotyledons</taxon>
        <taxon>Gunneridae</taxon>
        <taxon>Pentapetalae</taxon>
        <taxon>rosids</taxon>
        <taxon>fabids</taxon>
        <taxon>Fagales</taxon>
        <taxon>Fagaceae</taxon>
        <taxon>Fagus</taxon>
    </lineage>
</organism>
<dbReference type="PANTHER" id="PTHR35046">
    <property type="entry name" value="ZINC KNUCKLE (CCHC-TYPE) FAMILY PROTEIN"/>
    <property type="match status" value="1"/>
</dbReference>
<feature type="domain" description="Retrotransposon gag" evidence="2">
    <location>
        <begin position="122"/>
        <end position="174"/>
    </location>
</feature>
<dbReference type="InterPro" id="IPR005162">
    <property type="entry name" value="Retrotrans_gag_dom"/>
</dbReference>
<proteinExistence type="predicted"/>
<feature type="compositionally biased region" description="Basic and acidic residues" evidence="1">
    <location>
        <begin position="225"/>
        <end position="244"/>
    </location>
</feature>
<dbReference type="Pfam" id="PF03732">
    <property type="entry name" value="Retrotrans_gag"/>
    <property type="match status" value="1"/>
</dbReference>
<feature type="compositionally biased region" description="Acidic residues" evidence="1">
    <location>
        <begin position="68"/>
        <end position="82"/>
    </location>
</feature>
<evidence type="ECO:0000313" key="3">
    <source>
        <dbReference type="EMBL" id="SPC76248.1"/>
    </source>
</evidence>
<evidence type="ECO:0000259" key="2">
    <source>
        <dbReference type="Pfam" id="PF03732"/>
    </source>
</evidence>
<dbReference type="PANTHER" id="PTHR35046:SF9">
    <property type="entry name" value="RNA-DIRECTED DNA POLYMERASE"/>
    <property type="match status" value="1"/>
</dbReference>
<dbReference type="AlphaFoldDB" id="A0A2N9EN61"/>
<name>A0A2N9EN61_FAGSY</name>
<gene>
    <name evidence="3" type="ORF">FSB_LOCUS4130</name>
</gene>
<dbReference type="Gene3D" id="2.40.70.10">
    <property type="entry name" value="Acid Proteases"/>
    <property type="match status" value="1"/>
</dbReference>
<dbReference type="InterPro" id="IPR021109">
    <property type="entry name" value="Peptidase_aspartic_dom_sf"/>
</dbReference>